<evidence type="ECO:0000313" key="2">
    <source>
        <dbReference type="Proteomes" id="UP000479300"/>
    </source>
</evidence>
<sequence>MSCSSQGLLVNKKLTLPNSFAVSVFLAVLAACLNLILWRADILEMAHSIPLKGLMIIWYILGWGFAPGCLTVLTINSIRGRLPRRVGAVVVTLISFLLVTGICGLVYAYLTNSVFMQIAMGGEAHHHSSVNHGTILGFITQLLPSLCATVISIVNAFSIKMGKQFR</sequence>
<proteinExistence type="predicted"/>
<evidence type="ECO:0000313" key="1">
    <source>
        <dbReference type="EMBL" id="NDL39593.1"/>
    </source>
</evidence>
<name>A0A6L9JLI8_PHOLM</name>
<dbReference type="AlphaFoldDB" id="A0A6L9JLI8"/>
<dbReference type="EMBL" id="WSFA01000026">
    <property type="protein sequence ID" value="NDL39593.1"/>
    <property type="molecule type" value="Genomic_DNA"/>
</dbReference>
<accession>A0A6L9JLI8</accession>
<reference evidence="1 2" key="1">
    <citation type="submission" date="2019-12" db="EMBL/GenBank/DDBJ databases">
        <title>Engineering Photorhabdus to improve their lethality against agricultural pests.</title>
        <authorList>
            <person name="Machado R.A.R."/>
        </authorList>
    </citation>
    <scope>NUCLEOTIDE SEQUENCE [LARGE SCALE GENOMIC DNA]</scope>
    <source>
        <strain evidence="1 2">EN01</strain>
    </source>
</reference>
<protein>
    <submittedName>
        <fullName evidence="1">Uncharacterized protein</fullName>
    </submittedName>
</protein>
<dbReference type="Proteomes" id="UP000479300">
    <property type="component" value="Unassembled WGS sequence"/>
</dbReference>
<organism evidence="1 2">
    <name type="scientific">Photorhabdus laumondii subsp. laumondii</name>
    <name type="common">Photorhabdus luminescens subsp. laumondii</name>
    <dbReference type="NCBI Taxonomy" id="141679"/>
    <lineage>
        <taxon>Bacteria</taxon>
        <taxon>Pseudomonadati</taxon>
        <taxon>Pseudomonadota</taxon>
        <taxon>Gammaproteobacteria</taxon>
        <taxon>Enterobacterales</taxon>
        <taxon>Morganellaceae</taxon>
        <taxon>Photorhabdus</taxon>
    </lineage>
</organism>
<comment type="caution">
    <text evidence="1">The sequence shown here is derived from an EMBL/GenBank/DDBJ whole genome shotgun (WGS) entry which is preliminary data.</text>
</comment>
<gene>
    <name evidence="1" type="ORF">GPY51_12630</name>
</gene>